<dbReference type="EMBL" id="JAAGPU010000041">
    <property type="protein sequence ID" value="NEU06337.1"/>
    <property type="molecule type" value="Genomic_DNA"/>
</dbReference>
<dbReference type="Proteomes" id="UP000481872">
    <property type="component" value="Unassembled WGS sequence"/>
</dbReference>
<reference evidence="1 2" key="1">
    <citation type="submission" date="2020-02" db="EMBL/GenBank/DDBJ databases">
        <title>Genome assembly of a novel Clostridium senegalense strain.</title>
        <authorList>
            <person name="Gupta T.B."/>
            <person name="Jauregui R."/>
            <person name="Maclean P."/>
            <person name="Nawarathana A."/>
            <person name="Brightwell G."/>
        </authorList>
    </citation>
    <scope>NUCLEOTIDE SEQUENCE [LARGE SCALE GENOMIC DNA]</scope>
    <source>
        <strain evidence="1 2">AGRFS4</strain>
    </source>
</reference>
<protein>
    <submittedName>
        <fullName evidence="1">Uncharacterized protein</fullName>
    </submittedName>
</protein>
<accession>A0A6M0H725</accession>
<dbReference type="AlphaFoldDB" id="A0A6M0H725"/>
<evidence type="ECO:0000313" key="1">
    <source>
        <dbReference type="EMBL" id="NEU06337.1"/>
    </source>
</evidence>
<sequence>MNGCGFDCNIFADAKLPPCASFLGSYNPLIKDGKLLYINYNRVFFFLTYNSLSTQNSNYVPKDVSTYSFQENANIQISIYDFFIGMFINEIQSGKRNYDKDIKIHDNNEIDKFIKAIIENNYENIFDQFIPSLTYVISNSNAILSLYTGTIQISPINFYIVLMLNRFANDKALLFGNNAYVTPDFINYSLANLFVQCNPY</sequence>
<keyword evidence="2" id="KW-1185">Reference proteome</keyword>
<dbReference type="RefSeq" id="WP_061996517.1">
    <property type="nucleotide sequence ID" value="NZ_JAAGPU010000041.1"/>
</dbReference>
<evidence type="ECO:0000313" key="2">
    <source>
        <dbReference type="Proteomes" id="UP000481872"/>
    </source>
</evidence>
<name>A0A6M0H725_9CLOT</name>
<proteinExistence type="predicted"/>
<comment type="caution">
    <text evidence="1">The sequence shown here is derived from an EMBL/GenBank/DDBJ whole genome shotgun (WGS) entry which is preliminary data.</text>
</comment>
<organism evidence="1 2">
    <name type="scientific">Clostridium senegalense</name>
    <dbReference type="NCBI Taxonomy" id="1465809"/>
    <lineage>
        <taxon>Bacteria</taxon>
        <taxon>Bacillati</taxon>
        <taxon>Bacillota</taxon>
        <taxon>Clostridia</taxon>
        <taxon>Eubacteriales</taxon>
        <taxon>Clostridiaceae</taxon>
        <taxon>Clostridium</taxon>
    </lineage>
</organism>
<gene>
    <name evidence="1" type="ORF">G3M99_16100</name>
</gene>